<dbReference type="EMBL" id="UOFG01000169">
    <property type="protein sequence ID" value="VAW62417.1"/>
    <property type="molecule type" value="Genomic_DNA"/>
</dbReference>
<reference evidence="1" key="1">
    <citation type="submission" date="2018-06" db="EMBL/GenBank/DDBJ databases">
        <authorList>
            <person name="Zhirakovskaya E."/>
        </authorList>
    </citation>
    <scope>NUCLEOTIDE SEQUENCE</scope>
</reference>
<dbReference type="SUPFAM" id="SSF56935">
    <property type="entry name" value="Porins"/>
    <property type="match status" value="1"/>
</dbReference>
<protein>
    <submittedName>
        <fullName evidence="1">Uncharacterized protein</fullName>
    </submittedName>
</protein>
<dbReference type="AlphaFoldDB" id="A0A3B0XH29"/>
<dbReference type="InterPro" id="IPR023614">
    <property type="entry name" value="Porin_dom_sf"/>
</dbReference>
<name>A0A3B0XH29_9ZZZZ</name>
<evidence type="ECO:0000313" key="1">
    <source>
        <dbReference type="EMBL" id="VAW62417.1"/>
    </source>
</evidence>
<dbReference type="Gene3D" id="2.40.160.10">
    <property type="entry name" value="Porin"/>
    <property type="match status" value="1"/>
</dbReference>
<gene>
    <name evidence="1" type="ORF">MNBD_GAMMA11-3115</name>
</gene>
<accession>A0A3B0XH29</accession>
<organism evidence="1">
    <name type="scientific">hydrothermal vent metagenome</name>
    <dbReference type="NCBI Taxonomy" id="652676"/>
    <lineage>
        <taxon>unclassified sequences</taxon>
        <taxon>metagenomes</taxon>
        <taxon>ecological metagenomes</taxon>
    </lineage>
</organism>
<proteinExistence type="predicted"/>
<sequence>MKFHYNIIASAAIGITGILWMQTASAVPAFAAKHDKKCSSCHTAWPQLNAKGRAFKERGYRLESEIKEGTQSAMEAESLRSLVSTFLTARPYDKKDPGDTNLRAIQEVEVFVTGAIDDNFSGFLAIEAEDENDFIAEVSTAKLAYRHSDAINVQMSWAQVFESDPYSFLRSSLRLTRGRPSIIDQRFNSQDRLRDTRQNVTLTGRVIERLFYSVSYTGAPKNVEGEDASGIALRAAYDITDSIMIGAFHWSGKDNGVTGTANDRLPIDYSRTGFDFQVDMDSTRISGGYVQATDDNYQGGSVVGENENVAMSIQAYHTFRTKSGKPGWVPLIRYDSYEQSDGQDQYDELTLNIGYYIQENAKGFLEYWNQIDTPDGVQDNSRLTLQLQVGF</sequence>